<evidence type="ECO:0000259" key="7">
    <source>
        <dbReference type="PROSITE" id="PS50949"/>
    </source>
</evidence>
<evidence type="ECO:0000256" key="4">
    <source>
        <dbReference type="ARBA" id="ARBA00023125"/>
    </source>
</evidence>
<dbReference type="InterPro" id="IPR036388">
    <property type="entry name" value="WH-like_DNA-bd_sf"/>
</dbReference>
<dbReference type="SMART" id="SM00345">
    <property type="entry name" value="HTH_GNTR"/>
    <property type="match status" value="1"/>
</dbReference>
<dbReference type="SUPFAM" id="SSF46785">
    <property type="entry name" value="Winged helix' DNA-binding domain"/>
    <property type="match status" value="1"/>
</dbReference>
<evidence type="ECO:0000256" key="3">
    <source>
        <dbReference type="ARBA" id="ARBA00023015"/>
    </source>
</evidence>
<dbReference type="GO" id="GO:0030170">
    <property type="term" value="F:pyridoxal phosphate binding"/>
    <property type="evidence" value="ECO:0007669"/>
    <property type="project" value="InterPro"/>
</dbReference>
<feature type="domain" description="HTH gntR-type" evidence="7">
    <location>
        <begin position="26"/>
        <end position="94"/>
    </location>
</feature>
<dbReference type="InterPro" id="IPR000524">
    <property type="entry name" value="Tscrpt_reg_HTH_GntR"/>
</dbReference>
<evidence type="ECO:0000256" key="6">
    <source>
        <dbReference type="SAM" id="MobiDB-lite"/>
    </source>
</evidence>
<dbReference type="EMBL" id="CP009111">
    <property type="protein sequence ID" value="ANS26067.1"/>
    <property type="molecule type" value="Genomic_DNA"/>
</dbReference>
<dbReference type="SUPFAM" id="SSF53383">
    <property type="entry name" value="PLP-dependent transferases"/>
    <property type="match status" value="1"/>
</dbReference>
<proteinExistence type="inferred from homology"/>
<reference evidence="8 9" key="1">
    <citation type="submission" date="2014-07" db="EMBL/GenBank/DDBJ databases">
        <authorList>
            <person name="Zhang J.E."/>
            <person name="Yang H."/>
            <person name="Guo J."/>
            <person name="Deng Z."/>
            <person name="Luo H."/>
            <person name="Luo M."/>
            <person name="Zhao B."/>
        </authorList>
    </citation>
    <scope>NUCLEOTIDE SEQUENCE [LARGE SCALE GENOMIC DNA]</scope>
    <source>
        <strain evidence="8 9">1CP</strain>
    </source>
</reference>
<dbReference type="PROSITE" id="PS50949">
    <property type="entry name" value="HTH_GNTR"/>
    <property type="match status" value="1"/>
</dbReference>
<dbReference type="GO" id="GO:0003700">
    <property type="term" value="F:DNA-binding transcription factor activity"/>
    <property type="evidence" value="ECO:0007669"/>
    <property type="project" value="InterPro"/>
</dbReference>
<dbReference type="PRINTS" id="PR00035">
    <property type="entry name" value="HTHGNTR"/>
</dbReference>
<protein>
    <submittedName>
        <fullName evidence="8">GntR family transcriptional regulator</fullName>
    </submittedName>
</protein>
<dbReference type="CDD" id="cd07377">
    <property type="entry name" value="WHTH_GntR"/>
    <property type="match status" value="1"/>
</dbReference>
<name>A0A1B1K0G5_RHOOP</name>
<keyword evidence="5" id="KW-0804">Transcription</keyword>
<dbReference type="CDD" id="cd00609">
    <property type="entry name" value="AAT_like"/>
    <property type="match status" value="1"/>
</dbReference>
<dbReference type="InterPro" id="IPR036390">
    <property type="entry name" value="WH_DNA-bd_sf"/>
</dbReference>
<dbReference type="Proteomes" id="UP000186108">
    <property type="component" value="Chromosome"/>
</dbReference>
<gene>
    <name evidence="8" type="ORF">R1CP_06715</name>
</gene>
<dbReference type="InterPro" id="IPR015421">
    <property type="entry name" value="PyrdxlP-dep_Trfase_major"/>
</dbReference>
<evidence type="ECO:0000256" key="5">
    <source>
        <dbReference type="ARBA" id="ARBA00023163"/>
    </source>
</evidence>
<feature type="region of interest" description="Disordered" evidence="6">
    <location>
        <begin position="86"/>
        <end position="117"/>
    </location>
</feature>
<dbReference type="Gene3D" id="3.40.640.10">
    <property type="entry name" value="Type I PLP-dependent aspartate aminotransferase-like (Major domain)"/>
    <property type="match status" value="1"/>
</dbReference>
<dbReference type="Pfam" id="PF00392">
    <property type="entry name" value="GntR"/>
    <property type="match status" value="1"/>
</dbReference>
<evidence type="ECO:0000313" key="9">
    <source>
        <dbReference type="Proteomes" id="UP000186108"/>
    </source>
</evidence>
<keyword evidence="4" id="KW-0238">DNA-binding</keyword>
<dbReference type="PANTHER" id="PTHR46577">
    <property type="entry name" value="HTH-TYPE TRANSCRIPTIONAL REGULATORY PROTEIN GABR"/>
    <property type="match status" value="1"/>
</dbReference>
<dbReference type="Gene3D" id="1.10.10.10">
    <property type="entry name" value="Winged helix-like DNA-binding domain superfamily/Winged helix DNA-binding domain"/>
    <property type="match status" value="1"/>
</dbReference>
<dbReference type="InterPro" id="IPR015424">
    <property type="entry name" value="PyrdxlP-dep_Trfase"/>
</dbReference>
<dbReference type="Pfam" id="PF00155">
    <property type="entry name" value="Aminotran_1_2"/>
    <property type="match status" value="1"/>
</dbReference>
<dbReference type="GO" id="GO:0003677">
    <property type="term" value="F:DNA binding"/>
    <property type="evidence" value="ECO:0007669"/>
    <property type="project" value="UniProtKB-KW"/>
</dbReference>
<evidence type="ECO:0000256" key="2">
    <source>
        <dbReference type="ARBA" id="ARBA00022898"/>
    </source>
</evidence>
<dbReference type="AlphaFoldDB" id="A0A1B1K0G5"/>
<dbReference type="PATRIC" id="fig|37919.13.peg.1367"/>
<dbReference type="InterPro" id="IPR004839">
    <property type="entry name" value="Aminotransferase_I/II_large"/>
</dbReference>
<evidence type="ECO:0000256" key="1">
    <source>
        <dbReference type="ARBA" id="ARBA00005384"/>
    </source>
</evidence>
<keyword evidence="2" id="KW-0663">Pyridoxal phosphate</keyword>
<dbReference type="PANTHER" id="PTHR46577:SF1">
    <property type="entry name" value="HTH-TYPE TRANSCRIPTIONAL REGULATORY PROTEIN GABR"/>
    <property type="match status" value="1"/>
</dbReference>
<comment type="similarity">
    <text evidence="1">In the C-terminal section; belongs to the class-I pyridoxal-phosphate-dependent aminotransferase family.</text>
</comment>
<keyword evidence="3" id="KW-0805">Transcription regulation</keyword>
<accession>A0A1B1K0G5</accession>
<dbReference type="InterPro" id="IPR051446">
    <property type="entry name" value="HTH_trans_reg/aminotransferase"/>
</dbReference>
<dbReference type="RefSeq" id="WP_065489459.1">
    <property type="nucleotide sequence ID" value="NZ_CP009111.1"/>
</dbReference>
<sequence length="469" mass="50052">METWANSGLGRDLHLDLTASGGGRAPGVRANLVSALRESIRSGRLVAGTTLPPSRTLALDLGIARNTVAEAYSELVAEGWLTARQGSGTRVADRAGEPAWRPHTRSTAAPRPALSLMPGSPDVGEFPRAAWMASARRALTAAPNDAFGPGDPRGRPELRHALAEYLSRARGVRTDPERIVVSASSGHGLWLLARAVQGPIAVEGYGLHLHRELLGDAGVSTIPLQLDTRGAQPPDTTGRQLSAALLTPAHQFPTGGPLHPGRRTAFVEWARATGAIVIEDDYDGEFRYDRQPVGALQGLAPDEVAYLGTVSKTLSPAIRVGWMVLPDRLIDDVLAVKGGYERWVSATDQLTLADFIERGAFDRHVRRMRTLYRRRRDTLAETLAARAPHVHVTGIAAGLHAVLELPDGTEAATVDRAATLGLAVEGLRTFRHPDGPANRPDGLVVGYSTPSSARFSATLDALCRALPTP</sequence>
<organism evidence="8 9">
    <name type="scientific">Rhodococcus opacus</name>
    <name type="common">Nocardia opaca</name>
    <dbReference type="NCBI Taxonomy" id="37919"/>
    <lineage>
        <taxon>Bacteria</taxon>
        <taxon>Bacillati</taxon>
        <taxon>Actinomycetota</taxon>
        <taxon>Actinomycetes</taxon>
        <taxon>Mycobacteriales</taxon>
        <taxon>Nocardiaceae</taxon>
        <taxon>Rhodococcus</taxon>
    </lineage>
</organism>
<evidence type="ECO:0000313" key="8">
    <source>
        <dbReference type="EMBL" id="ANS26067.1"/>
    </source>
</evidence>